<dbReference type="InterPro" id="IPR036291">
    <property type="entry name" value="NAD(P)-bd_dom_sf"/>
</dbReference>
<dbReference type="SUPFAM" id="SSF51735">
    <property type="entry name" value="NAD(P)-binding Rossmann-fold domains"/>
    <property type="match status" value="1"/>
</dbReference>
<dbReference type="InterPro" id="IPR001509">
    <property type="entry name" value="Epimerase_deHydtase"/>
</dbReference>
<evidence type="ECO:0000313" key="2">
    <source>
        <dbReference type="EMBL" id="OSN06949.1"/>
    </source>
</evidence>
<dbReference type="CDD" id="cd05232">
    <property type="entry name" value="UDP_G4E_4_SDR_e"/>
    <property type="match status" value="1"/>
</dbReference>
<dbReference type="GO" id="GO:0004029">
    <property type="term" value="F:aldehyde dehydrogenase (NAD+) activity"/>
    <property type="evidence" value="ECO:0007669"/>
    <property type="project" value="TreeGrafter"/>
</dbReference>
<evidence type="ECO:0000259" key="1">
    <source>
        <dbReference type="Pfam" id="PF01370"/>
    </source>
</evidence>
<dbReference type="Pfam" id="PF01370">
    <property type="entry name" value="Epimerase"/>
    <property type="match status" value="1"/>
</dbReference>
<proteinExistence type="predicted"/>
<dbReference type="Gene3D" id="3.40.50.720">
    <property type="entry name" value="NAD(P)-binding Rossmann-like Domain"/>
    <property type="match status" value="1"/>
</dbReference>
<dbReference type="EMBL" id="LUTP01000010">
    <property type="protein sequence ID" value="OSN06949.1"/>
    <property type="molecule type" value="Genomic_DNA"/>
</dbReference>
<dbReference type="GO" id="GO:0005737">
    <property type="term" value="C:cytoplasm"/>
    <property type="evidence" value="ECO:0007669"/>
    <property type="project" value="TreeGrafter"/>
</dbReference>
<protein>
    <submittedName>
        <fullName evidence="2">NAD-dependent dehydratase</fullName>
    </submittedName>
</protein>
<dbReference type="PANTHER" id="PTHR48079">
    <property type="entry name" value="PROTEIN YEEZ"/>
    <property type="match status" value="1"/>
</dbReference>
<organism evidence="2 3">
    <name type="scientific">Lonsdalea iberica</name>
    <dbReference type="NCBI Taxonomy" id="1082703"/>
    <lineage>
        <taxon>Bacteria</taxon>
        <taxon>Pseudomonadati</taxon>
        <taxon>Pseudomonadota</taxon>
        <taxon>Gammaproteobacteria</taxon>
        <taxon>Enterobacterales</taxon>
        <taxon>Pectobacteriaceae</taxon>
        <taxon>Lonsdalea</taxon>
    </lineage>
</organism>
<comment type="caution">
    <text evidence="2">The sequence shown here is derived from an EMBL/GenBank/DDBJ whole genome shotgun (WGS) entry which is preliminary data.</text>
</comment>
<dbReference type="PANTHER" id="PTHR48079:SF6">
    <property type="entry name" value="NAD(P)-BINDING DOMAIN-CONTAINING PROTEIN-RELATED"/>
    <property type="match status" value="1"/>
</dbReference>
<dbReference type="AlphaFoldDB" id="A0A1X3RYD9"/>
<dbReference type="RefSeq" id="WP_094109055.1">
    <property type="nucleotide sequence ID" value="NZ_LUTP01000010.1"/>
</dbReference>
<accession>A0A1X3RYD9</accession>
<reference evidence="2 3" key="1">
    <citation type="submission" date="2016-02" db="EMBL/GenBank/DDBJ databases">
        <title>Species-wide whole genome sequencing reveals diversity, host range in Lonsdalea quercina.</title>
        <authorList>
            <person name="Li Y."/>
        </authorList>
    </citation>
    <scope>NUCLEOTIDE SEQUENCE [LARGE SCALE GENOMIC DNA]</scope>
    <source>
        <strain evidence="2 3">LMG 26264</strain>
    </source>
</reference>
<gene>
    <name evidence="2" type="ORF">AU511_05490</name>
</gene>
<feature type="domain" description="NAD-dependent epimerase/dehydratase" evidence="1">
    <location>
        <begin position="4"/>
        <end position="226"/>
    </location>
</feature>
<evidence type="ECO:0000313" key="3">
    <source>
        <dbReference type="Proteomes" id="UP000194020"/>
    </source>
</evidence>
<dbReference type="InterPro" id="IPR051783">
    <property type="entry name" value="NAD(P)-dependent_oxidoreduct"/>
</dbReference>
<dbReference type="OrthoDB" id="9801056at2"/>
<dbReference type="Proteomes" id="UP000194020">
    <property type="component" value="Unassembled WGS sequence"/>
</dbReference>
<sequence length="319" mass="34893">MKLLVTGSSGFIGRRVVELAEARGISCLSHRSKKPDADYQEGVVYKNLSADEDWHDALDGVDTVIHCAARVHQMQDAERDSLLLYRETNVAGTLALARQAADAGVKRFVFLSSIKVNGEVSLPNHPFTPHVAQSPQDPYGLSKYEAELGLWQIARETGLEVTVIRPPLVYGPGVKANFRTMMNWIRKGLPLPLAAVKNKRSLVFVDNLADLVLLCAHHPQAAGETFLVSDDHDVSSAELLADMAKALGVPSRLWPLPPRCLLWAARALGKAPVAERLLGSLQVDISHTRDRLGWRPVVAYPQALALTASAYQAERDATD</sequence>
<name>A0A1X3RYD9_9GAMM</name>